<evidence type="ECO:0000256" key="7">
    <source>
        <dbReference type="ARBA" id="ARBA00022840"/>
    </source>
</evidence>
<evidence type="ECO:0000259" key="10">
    <source>
        <dbReference type="Pfam" id="PF18566"/>
    </source>
</evidence>
<dbReference type="PANTHER" id="PTHR43442">
    <property type="entry name" value="GLUCONOKINASE-RELATED"/>
    <property type="match status" value="1"/>
</dbReference>
<dbReference type="AlphaFoldDB" id="A0A9P8EWB2"/>
<sequence length="470" mass="52241">MANSTSSNSTAAPTTAAVPQHRHIWIITGPAGCGKTSVAEYLSTFFALPYLEGDSFHPQANIDKMANNIPLTDADRWDWLILLRDQAVAALNTGAPGVVLTCSALKRKYRDVIRVASYNDHNVLVHFIYLSATQELLLQRVHGRVGHYMKDSMVKSQFDALEPPTEDERDVMSVDVSGDFASVQRLALEVVNQVMASDAAGVRGHAAGNRSQGMIAMRLNDVRHGTSVIGDVLEKYKAAWEKKGMVGPGGLFKDMWLAKQDFTVPANDPGFSAWSYAYMNTWNSRFVRKFFDSQAFGYLTTIGGETSINPPVNLHPTWKKGGLYYPRNDKAMDENLKWTHMDAFTGNAAIGYARLNIEDGMKKIWDHPWTQQQVSSQPSLDGTSLSDDVNFSRGFWDAERGLFIITMRTWDGSSKILKATLRNLSSGSWDVFMNRKQKKKVEVSQGGDIQLEVEVGRVDVDVVARCSKLT</sequence>
<protein>
    <recommendedName>
        <fullName evidence="3">gluconokinase</fullName>
        <ecNumber evidence="3">2.7.1.12</ecNumber>
    </recommendedName>
    <alternativeName>
        <fullName evidence="8">Gluconate kinase</fullName>
    </alternativeName>
</protein>
<evidence type="ECO:0000256" key="3">
    <source>
        <dbReference type="ARBA" id="ARBA00012054"/>
    </source>
</evidence>
<organism evidence="11 12">
    <name type="scientific">Aureobasidium melanogenum</name>
    <name type="common">Aureobasidium pullulans var. melanogenum</name>
    <dbReference type="NCBI Taxonomy" id="46634"/>
    <lineage>
        <taxon>Eukaryota</taxon>
        <taxon>Fungi</taxon>
        <taxon>Dikarya</taxon>
        <taxon>Ascomycota</taxon>
        <taxon>Pezizomycotina</taxon>
        <taxon>Dothideomycetes</taxon>
        <taxon>Dothideomycetidae</taxon>
        <taxon>Dothideales</taxon>
        <taxon>Saccotheciaceae</taxon>
        <taxon>Aureobasidium</taxon>
    </lineage>
</organism>
<evidence type="ECO:0000313" key="12">
    <source>
        <dbReference type="Proteomes" id="UP000779574"/>
    </source>
</evidence>
<dbReference type="InterPro" id="IPR041411">
    <property type="entry name" value="Ldi"/>
</dbReference>
<comment type="catalytic activity">
    <reaction evidence="9">
        <text>D-gluconate + ATP = 6-phospho-D-gluconate + ADP + H(+)</text>
        <dbReference type="Rhea" id="RHEA:19433"/>
        <dbReference type="ChEBI" id="CHEBI:15378"/>
        <dbReference type="ChEBI" id="CHEBI:18391"/>
        <dbReference type="ChEBI" id="CHEBI:30616"/>
        <dbReference type="ChEBI" id="CHEBI:58759"/>
        <dbReference type="ChEBI" id="CHEBI:456216"/>
        <dbReference type="EC" id="2.7.1.12"/>
    </reaction>
</comment>
<dbReference type="GO" id="GO:0005524">
    <property type="term" value="F:ATP binding"/>
    <property type="evidence" value="ECO:0007669"/>
    <property type="project" value="UniProtKB-KW"/>
</dbReference>
<keyword evidence="5" id="KW-0547">Nucleotide-binding</keyword>
<evidence type="ECO:0000256" key="1">
    <source>
        <dbReference type="ARBA" id="ARBA00004875"/>
    </source>
</evidence>
<dbReference type="InterPro" id="IPR006001">
    <property type="entry name" value="Therm_gnt_kin"/>
</dbReference>
<proteinExistence type="inferred from homology"/>
<comment type="pathway">
    <text evidence="1">Carbohydrate acid metabolism; D-gluconate degradation.</text>
</comment>
<dbReference type="EC" id="2.7.1.12" evidence="3"/>
<dbReference type="Pfam" id="PF13671">
    <property type="entry name" value="AAA_33"/>
    <property type="match status" value="1"/>
</dbReference>
<dbReference type="Proteomes" id="UP000779574">
    <property type="component" value="Unassembled WGS sequence"/>
</dbReference>
<comment type="caution">
    <text evidence="11">The sequence shown here is derived from an EMBL/GenBank/DDBJ whole genome shotgun (WGS) entry which is preliminary data.</text>
</comment>
<dbReference type="GO" id="GO:0005975">
    <property type="term" value="P:carbohydrate metabolic process"/>
    <property type="evidence" value="ECO:0007669"/>
    <property type="project" value="InterPro"/>
</dbReference>
<evidence type="ECO:0000256" key="2">
    <source>
        <dbReference type="ARBA" id="ARBA00008420"/>
    </source>
</evidence>
<evidence type="ECO:0000256" key="6">
    <source>
        <dbReference type="ARBA" id="ARBA00022777"/>
    </source>
</evidence>
<dbReference type="InterPro" id="IPR027417">
    <property type="entry name" value="P-loop_NTPase"/>
</dbReference>
<feature type="non-terminal residue" evidence="11">
    <location>
        <position position="1"/>
    </location>
</feature>
<reference evidence="11" key="2">
    <citation type="submission" date="2021-08" db="EMBL/GenBank/DDBJ databases">
        <authorList>
            <person name="Gostincar C."/>
            <person name="Sun X."/>
            <person name="Song Z."/>
            <person name="Gunde-Cimerman N."/>
        </authorList>
    </citation>
    <scope>NUCLEOTIDE SEQUENCE</scope>
    <source>
        <strain evidence="11">EXF-9911</strain>
    </source>
</reference>
<evidence type="ECO:0000256" key="4">
    <source>
        <dbReference type="ARBA" id="ARBA00022679"/>
    </source>
</evidence>
<gene>
    <name evidence="11" type="ORF">KCU76_g1851</name>
</gene>
<dbReference type="GO" id="GO:0046316">
    <property type="term" value="F:gluconokinase activity"/>
    <property type="evidence" value="ECO:0007669"/>
    <property type="project" value="UniProtKB-EC"/>
</dbReference>
<evidence type="ECO:0000313" key="11">
    <source>
        <dbReference type="EMBL" id="KAG9699003.1"/>
    </source>
</evidence>
<dbReference type="Gene3D" id="3.40.50.300">
    <property type="entry name" value="P-loop containing nucleotide triphosphate hydrolases"/>
    <property type="match status" value="1"/>
</dbReference>
<keyword evidence="7" id="KW-0067">ATP-binding</keyword>
<reference evidence="11" key="1">
    <citation type="journal article" date="2021" name="J Fungi (Basel)">
        <title>Virulence traits and population genomics of the black yeast Aureobasidium melanogenum.</title>
        <authorList>
            <person name="Cernosa A."/>
            <person name="Sun X."/>
            <person name="Gostincar C."/>
            <person name="Fang C."/>
            <person name="Gunde-Cimerman N."/>
            <person name="Song Z."/>
        </authorList>
    </citation>
    <scope>NUCLEOTIDE SEQUENCE</scope>
    <source>
        <strain evidence="11">EXF-9911</strain>
    </source>
</reference>
<comment type="similarity">
    <text evidence="2">Belongs to the gluconokinase GntK/GntV family.</text>
</comment>
<dbReference type="EMBL" id="JAHFXF010000042">
    <property type="protein sequence ID" value="KAG9699003.1"/>
    <property type="molecule type" value="Genomic_DNA"/>
</dbReference>
<keyword evidence="4" id="KW-0808">Transferase</keyword>
<feature type="domain" description="Linalool dehydratase/isomerase" evidence="10">
    <location>
        <begin position="212"/>
        <end position="311"/>
    </location>
</feature>
<evidence type="ECO:0000256" key="5">
    <source>
        <dbReference type="ARBA" id="ARBA00022741"/>
    </source>
</evidence>
<dbReference type="NCBIfam" id="TIGR01313">
    <property type="entry name" value="therm_gnt_kin"/>
    <property type="match status" value="1"/>
</dbReference>
<name>A0A9P8EWB2_AURME</name>
<dbReference type="CDD" id="cd02021">
    <property type="entry name" value="GntK"/>
    <property type="match status" value="1"/>
</dbReference>
<evidence type="ECO:0000256" key="9">
    <source>
        <dbReference type="ARBA" id="ARBA00048090"/>
    </source>
</evidence>
<dbReference type="Pfam" id="PF18566">
    <property type="entry name" value="Ldi"/>
    <property type="match status" value="1"/>
</dbReference>
<dbReference type="SUPFAM" id="SSF52540">
    <property type="entry name" value="P-loop containing nucleoside triphosphate hydrolases"/>
    <property type="match status" value="1"/>
</dbReference>
<evidence type="ECO:0000256" key="8">
    <source>
        <dbReference type="ARBA" id="ARBA00029835"/>
    </source>
</evidence>
<accession>A0A9P8EWB2</accession>
<dbReference type="OrthoDB" id="275177at2759"/>
<keyword evidence="6 11" id="KW-0418">Kinase</keyword>
<dbReference type="GO" id="GO:0005737">
    <property type="term" value="C:cytoplasm"/>
    <property type="evidence" value="ECO:0007669"/>
    <property type="project" value="TreeGrafter"/>
</dbReference>
<dbReference type="PANTHER" id="PTHR43442:SF3">
    <property type="entry name" value="GLUCONOKINASE-RELATED"/>
    <property type="match status" value="1"/>
</dbReference>